<dbReference type="PROSITE" id="PS50940">
    <property type="entry name" value="CHIT_BIND_II"/>
    <property type="match status" value="3"/>
</dbReference>
<evidence type="ECO:0000259" key="3">
    <source>
        <dbReference type="PROSITE" id="PS50940"/>
    </source>
</evidence>
<dbReference type="GO" id="GO:0008061">
    <property type="term" value="F:chitin binding"/>
    <property type="evidence" value="ECO:0007669"/>
    <property type="project" value="InterPro"/>
</dbReference>
<gene>
    <name evidence="4" type="ORF">MNOR_LOCUS28674</name>
</gene>
<dbReference type="Gene3D" id="3.20.20.80">
    <property type="entry name" value="Glycosidases"/>
    <property type="match status" value="1"/>
</dbReference>
<feature type="region of interest" description="Disordered" evidence="1">
    <location>
        <begin position="302"/>
        <end position="350"/>
    </location>
</feature>
<reference evidence="4 5" key="1">
    <citation type="submission" date="2024-05" db="EMBL/GenBank/DDBJ databases">
        <authorList>
            <person name="Wallberg A."/>
        </authorList>
    </citation>
    <scope>NUCLEOTIDE SEQUENCE [LARGE SCALE GENOMIC DNA]</scope>
</reference>
<feature type="chain" id="PRO_5043696580" description="Chitin-binding type-2 domain-containing protein" evidence="2">
    <location>
        <begin position="23"/>
        <end position="422"/>
    </location>
</feature>
<keyword evidence="5" id="KW-1185">Reference proteome</keyword>
<feature type="compositionally biased region" description="Low complexity" evidence="1">
    <location>
        <begin position="305"/>
        <end position="350"/>
    </location>
</feature>
<dbReference type="AlphaFoldDB" id="A0AAV2RRX9"/>
<dbReference type="InterPro" id="IPR002557">
    <property type="entry name" value="Chitin-bd_dom"/>
</dbReference>
<dbReference type="EMBL" id="CAXKWB010032043">
    <property type="protein sequence ID" value="CAL4140726.1"/>
    <property type="molecule type" value="Genomic_DNA"/>
</dbReference>
<feature type="signal peptide" evidence="2">
    <location>
        <begin position="1"/>
        <end position="22"/>
    </location>
</feature>
<feature type="domain" description="Chitin-binding type-2" evidence="3">
    <location>
        <begin position="218"/>
        <end position="279"/>
    </location>
</feature>
<dbReference type="Gene3D" id="2.170.140.10">
    <property type="entry name" value="Chitin binding domain"/>
    <property type="match status" value="1"/>
</dbReference>
<dbReference type="Pfam" id="PF01607">
    <property type="entry name" value="CBM_14"/>
    <property type="match status" value="2"/>
</dbReference>
<evidence type="ECO:0000256" key="1">
    <source>
        <dbReference type="SAM" id="MobiDB-lite"/>
    </source>
</evidence>
<keyword evidence="2" id="KW-0732">Signal</keyword>
<dbReference type="SUPFAM" id="SSF57625">
    <property type="entry name" value="Invertebrate chitin-binding proteins"/>
    <property type="match status" value="4"/>
</dbReference>
<dbReference type="SMART" id="SM00494">
    <property type="entry name" value="ChtBD2"/>
    <property type="match status" value="4"/>
</dbReference>
<feature type="non-terminal residue" evidence="4">
    <location>
        <position position="1"/>
    </location>
</feature>
<dbReference type="GO" id="GO:0005576">
    <property type="term" value="C:extracellular region"/>
    <property type="evidence" value="ECO:0007669"/>
    <property type="project" value="InterPro"/>
</dbReference>
<dbReference type="Proteomes" id="UP001497623">
    <property type="component" value="Unassembled WGS sequence"/>
</dbReference>
<evidence type="ECO:0000313" key="4">
    <source>
        <dbReference type="EMBL" id="CAL4140726.1"/>
    </source>
</evidence>
<evidence type="ECO:0000313" key="5">
    <source>
        <dbReference type="Proteomes" id="UP001497623"/>
    </source>
</evidence>
<proteinExistence type="predicted"/>
<name>A0AAV2RRX9_MEGNR</name>
<sequence>ISGSSMAKHGFLLLLLVVSSKALWDSNFGMRSWSGGRARAFECTEAGLFCESCMNSVFCSGAGAAPLNIPCDPGQVCGGIAPGPFGCLPYTGLSAGECDCDTIDNSGFLVDPYDPSQYFLCIPPEGQFFLSCPEGEIFSTEENTCISTLPPTPSGGPPDPVDCSTEGVGLHTNDPSCKIYWACYSPTLPGLELTCDADLVFDSSQLRCVPQCELAPPTFECPANSMGALPDTSDCTIFHVCSNGVAVTPSTGVPCPGDEVFESSSMMCVPYTSDVVCPQVNECWAAYCDACGGECPETLSTIEDPSSTITSTSTTTSTTTPTTTPTPTTTTTSTISTTPTTATPTTTTTSTTTGSIEIRCNNSPGYYEDPSDCKQFYSCQINDAGIYEPVLYRCPGSLVYIPSKSYCSLQSDLDSAPGCIAS</sequence>
<organism evidence="4 5">
    <name type="scientific">Meganyctiphanes norvegica</name>
    <name type="common">Northern krill</name>
    <name type="synonym">Thysanopoda norvegica</name>
    <dbReference type="NCBI Taxonomy" id="48144"/>
    <lineage>
        <taxon>Eukaryota</taxon>
        <taxon>Metazoa</taxon>
        <taxon>Ecdysozoa</taxon>
        <taxon>Arthropoda</taxon>
        <taxon>Crustacea</taxon>
        <taxon>Multicrustacea</taxon>
        <taxon>Malacostraca</taxon>
        <taxon>Eumalacostraca</taxon>
        <taxon>Eucarida</taxon>
        <taxon>Euphausiacea</taxon>
        <taxon>Euphausiidae</taxon>
        <taxon>Meganyctiphanes</taxon>
    </lineage>
</organism>
<protein>
    <recommendedName>
        <fullName evidence="3">Chitin-binding type-2 domain-containing protein</fullName>
    </recommendedName>
</protein>
<accession>A0AAV2RRX9</accession>
<dbReference type="InterPro" id="IPR036508">
    <property type="entry name" value="Chitin-bd_dom_sf"/>
</dbReference>
<feature type="domain" description="Chitin-binding type-2" evidence="3">
    <location>
        <begin position="160"/>
        <end position="208"/>
    </location>
</feature>
<comment type="caution">
    <text evidence="4">The sequence shown here is derived from an EMBL/GenBank/DDBJ whole genome shotgun (WGS) entry which is preliminary data.</text>
</comment>
<evidence type="ECO:0000256" key="2">
    <source>
        <dbReference type="SAM" id="SignalP"/>
    </source>
</evidence>
<feature type="domain" description="Chitin-binding type-2" evidence="3">
    <location>
        <begin position="357"/>
        <end position="421"/>
    </location>
</feature>